<keyword evidence="5" id="KW-0862">Zinc</keyword>
<name>A0A3B0SX18_9ZZZZ</name>
<dbReference type="PANTHER" id="PTHR43694">
    <property type="entry name" value="RIBONUCLEASE J"/>
    <property type="match status" value="1"/>
</dbReference>
<evidence type="ECO:0000256" key="3">
    <source>
        <dbReference type="ARBA" id="ARBA00022723"/>
    </source>
</evidence>
<evidence type="ECO:0000256" key="5">
    <source>
        <dbReference type="ARBA" id="ARBA00022833"/>
    </source>
</evidence>
<dbReference type="SUPFAM" id="SSF56281">
    <property type="entry name" value="Metallo-hydrolase/oxidoreductase"/>
    <property type="match status" value="1"/>
</dbReference>
<dbReference type="EMBL" id="UOEI01000674">
    <property type="protein sequence ID" value="VAW09070.1"/>
    <property type="molecule type" value="Genomic_DNA"/>
</dbReference>
<keyword evidence="6 9" id="KW-0269">Exonuclease</keyword>
<evidence type="ECO:0000256" key="7">
    <source>
        <dbReference type="ARBA" id="ARBA00022884"/>
    </source>
</evidence>
<keyword evidence="7" id="KW-0694">RNA-binding</keyword>
<dbReference type="GO" id="GO:0003723">
    <property type="term" value="F:RNA binding"/>
    <property type="evidence" value="ECO:0007669"/>
    <property type="project" value="UniProtKB-KW"/>
</dbReference>
<dbReference type="Pfam" id="PF00753">
    <property type="entry name" value="Lactamase_B"/>
    <property type="match status" value="1"/>
</dbReference>
<keyword evidence="4" id="KW-0378">Hydrolase</keyword>
<keyword evidence="2" id="KW-0540">Nuclease</keyword>
<gene>
    <name evidence="9" type="ORF">MNBD_ACTINO01-2534</name>
</gene>
<proteinExistence type="predicted"/>
<dbReference type="SMART" id="SM00849">
    <property type="entry name" value="Lactamase_B"/>
    <property type="match status" value="1"/>
</dbReference>
<dbReference type="GO" id="GO:0004519">
    <property type="term" value="F:endonuclease activity"/>
    <property type="evidence" value="ECO:0007669"/>
    <property type="project" value="UniProtKB-KW"/>
</dbReference>
<keyword evidence="1" id="KW-0963">Cytoplasm</keyword>
<dbReference type="InterPro" id="IPR055132">
    <property type="entry name" value="RNase_J_b_CASP"/>
</dbReference>
<evidence type="ECO:0000313" key="9">
    <source>
        <dbReference type="EMBL" id="VAW09070.1"/>
    </source>
</evidence>
<dbReference type="InterPro" id="IPR004613">
    <property type="entry name" value="RNase_J"/>
</dbReference>
<protein>
    <submittedName>
        <fullName evidence="9">Ribonuclease J (Endonuclease and 5' exonuclease)</fullName>
    </submittedName>
</protein>
<feature type="non-terminal residue" evidence="9">
    <location>
        <position position="439"/>
    </location>
</feature>
<dbReference type="InterPro" id="IPR036866">
    <property type="entry name" value="RibonucZ/Hydroxyglut_hydro"/>
</dbReference>
<dbReference type="CDD" id="cd07714">
    <property type="entry name" value="RNaseJ_MBL-fold"/>
    <property type="match status" value="1"/>
</dbReference>
<evidence type="ECO:0000256" key="1">
    <source>
        <dbReference type="ARBA" id="ARBA00022490"/>
    </source>
</evidence>
<dbReference type="InterPro" id="IPR042173">
    <property type="entry name" value="RNase_J_2"/>
</dbReference>
<dbReference type="Pfam" id="PF22505">
    <property type="entry name" value="RNase_J_b_CASP"/>
    <property type="match status" value="1"/>
</dbReference>
<evidence type="ECO:0000259" key="8">
    <source>
        <dbReference type="SMART" id="SM00849"/>
    </source>
</evidence>
<dbReference type="GO" id="GO:0004527">
    <property type="term" value="F:exonuclease activity"/>
    <property type="evidence" value="ECO:0007669"/>
    <property type="project" value="UniProtKB-KW"/>
</dbReference>
<keyword evidence="9" id="KW-0255">Endonuclease</keyword>
<dbReference type="InterPro" id="IPR011108">
    <property type="entry name" value="RMMBL"/>
</dbReference>
<dbReference type="GO" id="GO:0046872">
    <property type="term" value="F:metal ion binding"/>
    <property type="evidence" value="ECO:0007669"/>
    <property type="project" value="UniProtKB-KW"/>
</dbReference>
<keyword evidence="3" id="KW-0479">Metal-binding</keyword>
<sequence length="439" mass="47639">MTVKIGFLGGLGEVGRNCASVDIDGELAMIDCGLMFPEEDMLGVDLVLPDFTSILDRRDDLNCIILTHGHEDHIGALAFLLRDVNVPIYGTALTVEFARARVEEYGITPDLRVVEQYEWVDHGPFRFTFVPVSHSIPDAAGVAFDTPEGIVLHSGDFKLDPTPIDGVPTDLRSFATIGKKGVRLLLADSTNAERPGFVPSETTVGVRLDEIMSKATGRVIVACFASHVHRVQQAINAAVSDGRRFAFIGRSMLRNSDIAVDLGVLEIPDGALVDLDALVSMPEEETAIISTGSQGEPFAALSLMSAGDHRSVKLTERDTVIISATPIPGNETKVSRVINNLYRLGVTVFHGRNTHVHVSGHAAAEELKTFYNTVRPDALVPVHGEYRHLVTNAAIGREMRIPEVEVCEDGDVVILEDGKLRVERQAIPAGYVYVDGTEI</sequence>
<dbReference type="PANTHER" id="PTHR43694:SF1">
    <property type="entry name" value="RIBONUCLEASE J"/>
    <property type="match status" value="1"/>
</dbReference>
<reference evidence="9" key="1">
    <citation type="submission" date="2018-06" db="EMBL/GenBank/DDBJ databases">
        <authorList>
            <person name="Zhirakovskaya E."/>
        </authorList>
    </citation>
    <scope>NUCLEOTIDE SEQUENCE</scope>
</reference>
<evidence type="ECO:0000256" key="2">
    <source>
        <dbReference type="ARBA" id="ARBA00022722"/>
    </source>
</evidence>
<dbReference type="Pfam" id="PF07521">
    <property type="entry name" value="RMMBL"/>
    <property type="match status" value="1"/>
</dbReference>
<evidence type="ECO:0000256" key="4">
    <source>
        <dbReference type="ARBA" id="ARBA00022801"/>
    </source>
</evidence>
<dbReference type="NCBIfam" id="TIGR00649">
    <property type="entry name" value="MG423"/>
    <property type="match status" value="1"/>
</dbReference>
<dbReference type="Gene3D" id="3.40.50.10710">
    <property type="entry name" value="Metallo-hydrolase/oxidoreductase"/>
    <property type="match status" value="1"/>
</dbReference>
<organism evidence="9">
    <name type="scientific">hydrothermal vent metagenome</name>
    <dbReference type="NCBI Taxonomy" id="652676"/>
    <lineage>
        <taxon>unclassified sequences</taxon>
        <taxon>metagenomes</taxon>
        <taxon>ecological metagenomes</taxon>
    </lineage>
</organism>
<dbReference type="InterPro" id="IPR001279">
    <property type="entry name" value="Metallo-B-lactamas"/>
</dbReference>
<dbReference type="AlphaFoldDB" id="A0A3B0SX18"/>
<accession>A0A3B0SX18</accession>
<feature type="domain" description="Metallo-beta-lactamase" evidence="8">
    <location>
        <begin position="15"/>
        <end position="218"/>
    </location>
</feature>
<evidence type="ECO:0000256" key="6">
    <source>
        <dbReference type="ARBA" id="ARBA00022839"/>
    </source>
</evidence>
<dbReference type="Gene3D" id="3.60.15.10">
    <property type="entry name" value="Ribonuclease Z/Hydroxyacylglutathione hydrolase-like"/>
    <property type="match status" value="1"/>
</dbReference>